<feature type="domain" description="LytR/CpsA/Psr regulator C-terminal" evidence="3">
    <location>
        <begin position="106"/>
        <end position="191"/>
    </location>
</feature>
<evidence type="ECO:0000256" key="2">
    <source>
        <dbReference type="SAM" id="Phobius"/>
    </source>
</evidence>
<gene>
    <name evidence="4" type="ORF">GCM10022287_24600</name>
</gene>
<keyword evidence="5" id="KW-1185">Reference proteome</keyword>
<dbReference type="Proteomes" id="UP001501079">
    <property type="component" value="Unassembled WGS sequence"/>
</dbReference>
<evidence type="ECO:0000313" key="4">
    <source>
        <dbReference type="EMBL" id="GAA4176780.1"/>
    </source>
</evidence>
<dbReference type="Gene3D" id="3.30.70.2390">
    <property type="match status" value="1"/>
</dbReference>
<dbReference type="EMBL" id="BAABBW010000004">
    <property type="protein sequence ID" value="GAA4176780.1"/>
    <property type="molecule type" value="Genomic_DNA"/>
</dbReference>
<comment type="caution">
    <text evidence="4">The sequence shown here is derived from an EMBL/GenBank/DDBJ whole genome shotgun (WGS) entry which is preliminary data.</text>
</comment>
<keyword evidence="2" id="KW-0472">Membrane</keyword>
<evidence type="ECO:0000259" key="3">
    <source>
        <dbReference type="Pfam" id="PF13399"/>
    </source>
</evidence>
<feature type="compositionally biased region" description="Low complexity" evidence="1">
    <location>
        <begin position="70"/>
        <end position="88"/>
    </location>
</feature>
<accession>A0ABP8A3E7</accession>
<organism evidence="4 5">
    <name type="scientific">Gryllotalpicola koreensis</name>
    <dbReference type="NCBI Taxonomy" id="993086"/>
    <lineage>
        <taxon>Bacteria</taxon>
        <taxon>Bacillati</taxon>
        <taxon>Actinomycetota</taxon>
        <taxon>Actinomycetes</taxon>
        <taxon>Micrococcales</taxon>
        <taxon>Microbacteriaceae</taxon>
        <taxon>Gryllotalpicola</taxon>
    </lineage>
</organism>
<keyword evidence="2" id="KW-1133">Transmembrane helix</keyword>
<dbReference type="PANTHER" id="PTHR33392">
    <property type="entry name" value="POLYISOPRENYL-TEICHOIC ACID--PEPTIDOGLYCAN TEICHOIC ACID TRANSFERASE TAGU"/>
    <property type="match status" value="1"/>
</dbReference>
<protein>
    <recommendedName>
        <fullName evidence="3">LytR/CpsA/Psr regulator C-terminal domain-containing protein</fullName>
    </recommendedName>
</protein>
<feature type="transmembrane region" description="Helical" evidence="2">
    <location>
        <begin position="33"/>
        <end position="54"/>
    </location>
</feature>
<sequence>MAQQFPKDRFDMVPTDLERVGAHRAPQHRGRGLLWLVWCLAAILVIVGAGWIYLHVLDNSLPGGSASPQPTVTETASPTKTPTTTPTPTATPTPTPTPTATIVPSAQVSVLNSTRRAGLAASAATKLKAAGWSTVTTGNAPQSATTTTVYYSDPGQIGVALGVAQSLGLTTVTQSAQFAGAAVTVVLGADYTG</sequence>
<name>A0ABP8A3E7_9MICO</name>
<dbReference type="RefSeq" id="WP_344754816.1">
    <property type="nucleotide sequence ID" value="NZ_BAABBW010000004.1"/>
</dbReference>
<evidence type="ECO:0000256" key="1">
    <source>
        <dbReference type="SAM" id="MobiDB-lite"/>
    </source>
</evidence>
<evidence type="ECO:0000313" key="5">
    <source>
        <dbReference type="Proteomes" id="UP001501079"/>
    </source>
</evidence>
<reference evidence="5" key="1">
    <citation type="journal article" date="2019" name="Int. J. Syst. Evol. Microbiol.">
        <title>The Global Catalogue of Microorganisms (GCM) 10K type strain sequencing project: providing services to taxonomists for standard genome sequencing and annotation.</title>
        <authorList>
            <consortium name="The Broad Institute Genomics Platform"/>
            <consortium name="The Broad Institute Genome Sequencing Center for Infectious Disease"/>
            <person name="Wu L."/>
            <person name="Ma J."/>
        </authorList>
    </citation>
    <scope>NUCLEOTIDE SEQUENCE [LARGE SCALE GENOMIC DNA]</scope>
    <source>
        <strain evidence="5">JCM 17591</strain>
    </source>
</reference>
<dbReference type="InterPro" id="IPR027381">
    <property type="entry name" value="LytR/CpsA/Psr_C"/>
</dbReference>
<dbReference type="Pfam" id="PF13399">
    <property type="entry name" value="LytR_C"/>
    <property type="match status" value="1"/>
</dbReference>
<keyword evidence="2" id="KW-0812">Transmembrane</keyword>
<proteinExistence type="predicted"/>
<feature type="region of interest" description="Disordered" evidence="1">
    <location>
        <begin position="66"/>
        <end position="98"/>
    </location>
</feature>
<dbReference type="PANTHER" id="PTHR33392:SF6">
    <property type="entry name" value="POLYISOPRENYL-TEICHOIC ACID--PEPTIDOGLYCAN TEICHOIC ACID TRANSFERASE TAGU"/>
    <property type="match status" value="1"/>
</dbReference>
<dbReference type="InterPro" id="IPR050922">
    <property type="entry name" value="LytR/CpsA/Psr_CW_biosynth"/>
</dbReference>